<dbReference type="PROSITE" id="PS00217">
    <property type="entry name" value="SUGAR_TRANSPORT_2"/>
    <property type="match status" value="1"/>
</dbReference>
<feature type="transmembrane region" description="Helical" evidence="8">
    <location>
        <begin position="147"/>
        <end position="166"/>
    </location>
</feature>
<evidence type="ECO:0000259" key="9">
    <source>
        <dbReference type="PROSITE" id="PS50850"/>
    </source>
</evidence>
<reference evidence="10" key="1">
    <citation type="journal article" date="2011" name="Appl. Biochem. Biotechnol.">
        <title>Cloning of two genes (LAT1,2) encoding specific L: -arabinose transporters of the L: -arabinose fermenting yeast Ambrosiozyma monospora.</title>
        <authorList>
            <person name="Verho R."/>
            <person name="Penttila M."/>
            <person name="Richard P."/>
        </authorList>
    </citation>
    <scope>NUCLEOTIDE SEQUENCE</scope>
</reference>
<dbReference type="PROSITE" id="PS50850">
    <property type="entry name" value="MFS"/>
    <property type="match status" value="1"/>
</dbReference>
<dbReference type="Pfam" id="PF00083">
    <property type="entry name" value="Sugar_tr"/>
    <property type="match status" value="1"/>
</dbReference>
<dbReference type="AlphaFoldDB" id="B1H0U6"/>
<feature type="transmembrane region" description="Helical" evidence="8">
    <location>
        <begin position="12"/>
        <end position="34"/>
    </location>
</feature>
<dbReference type="InterPro" id="IPR003663">
    <property type="entry name" value="Sugar/inositol_transpt"/>
</dbReference>
<evidence type="ECO:0000256" key="6">
    <source>
        <dbReference type="ARBA" id="ARBA00023136"/>
    </source>
</evidence>
<dbReference type="EMBL" id="AY923868">
    <property type="protein sequence ID" value="AAX98667.1"/>
    <property type="molecule type" value="mRNA"/>
</dbReference>
<evidence type="ECO:0000256" key="8">
    <source>
        <dbReference type="SAM" id="Phobius"/>
    </source>
</evidence>
<feature type="transmembrane region" description="Helical" evidence="8">
    <location>
        <begin position="54"/>
        <end position="73"/>
    </location>
</feature>
<evidence type="ECO:0000256" key="3">
    <source>
        <dbReference type="ARBA" id="ARBA00022448"/>
    </source>
</evidence>
<feature type="transmembrane region" description="Helical" evidence="8">
    <location>
        <begin position="299"/>
        <end position="316"/>
    </location>
</feature>
<evidence type="ECO:0000313" key="10">
    <source>
        <dbReference type="EMBL" id="AAX98667.1"/>
    </source>
</evidence>
<feature type="transmembrane region" description="Helical" evidence="8">
    <location>
        <begin position="275"/>
        <end position="293"/>
    </location>
</feature>
<evidence type="ECO:0000256" key="5">
    <source>
        <dbReference type="ARBA" id="ARBA00022989"/>
    </source>
</evidence>
<evidence type="ECO:0000256" key="1">
    <source>
        <dbReference type="ARBA" id="ARBA00004141"/>
    </source>
</evidence>
<dbReference type="SUPFAM" id="SSF103473">
    <property type="entry name" value="MFS general substrate transporter"/>
    <property type="match status" value="1"/>
</dbReference>
<comment type="similarity">
    <text evidence="2 7">Belongs to the major facilitator superfamily. Sugar transporter (TC 2.A.1.1) family.</text>
</comment>
<dbReference type="InterPro" id="IPR005828">
    <property type="entry name" value="MFS_sugar_transport-like"/>
</dbReference>
<organism evidence="10">
    <name type="scientific">Ambrosiozyma monospora</name>
    <name type="common">Yeast</name>
    <name type="synonym">Endomycopsis monosporus</name>
    <dbReference type="NCBI Taxonomy" id="43982"/>
    <lineage>
        <taxon>Eukaryota</taxon>
        <taxon>Fungi</taxon>
        <taxon>Dikarya</taxon>
        <taxon>Ascomycota</taxon>
        <taxon>Saccharomycotina</taxon>
        <taxon>Pichiomycetes</taxon>
        <taxon>Pichiales</taxon>
        <taxon>Pichiaceae</taxon>
        <taxon>Ambrosiozyma</taxon>
    </lineage>
</organism>
<name>B1H0U6_AMBMO</name>
<dbReference type="GO" id="GO:0005351">
    <property type="term" value="F:carbohydrate:proton symporter activity"/>
    <property type="evidence" value="ECO:0007669"/>
    <property type="project" value="TreeGrafter"/>
</dbReference>
<sequence length="518" mass="57431">MRLPKVYNPYVSAIIATIGGSLFGFDVSSISAIIGTDQYLKYFGSPDSTLQGGITAAMSGGSLVGSLVSGLLCDRLGRKTTIMSSCVFWMVGSIICCASQNVAMLIVGRVFNGLCVGFTSSQVPVYISEISRKDIRGKMVGCQQWSIEWGILIMYYIGYGCSFIKSNASFRIPWGLQMIPAVLLVILLPICPESPRWLASKGRWDECHEILAKIHAGGDKEDPTVLAEMLEIREVVEMEKSQTTSYLTLFNKKNWYRSHVGIFSQVWQQLVGGNVMMYYVVYVFQMAGLTGSVNLISSSIQYVIFLVFTFPVIFFIDHTGRRWLMIVGSIGMGTCIWIVGGLLKTYGEYAQSVGGNENIHVTLEHEYGASRAVLVFSYLFTMFYALTWAPTAWIYAPETFALHLRSRGTSSAAAGNWAMNFALAFYVPPAFDNIGWKTFAIFGVFCYVSAIHVFFCFPETARKTLEEIDELFAPDGPHAWNTHVGGAKIDILASELVDTKDKCEAEHVESIDENHNFA</sequence>
<comment type="subcellular location">
    <subcellularLocation>
        <location evidence="1">Membrane</location>
        <topology evidence="1">Multi-pass membrane protein</topology>
    </subcellularLocation>
</comment>
<dbReference type="GO" id="GO:0016020">
    <property type="term" value="C:membrane"/>
    <property type="evidence" value="ECO:0007669"/>
    <property type="project" value="UniProtKB-SubCell"/>
</dbReference>
<keyword evidence="6 8" id="KW-0472">Membrane</keyword>
<keyword evidence="5 8" id="KW-1133">Transmembrane helix</keyword>
<dbReference type="InterPro" id="IPR020846">
    <property type="entry name" value="MFS_dom"/>
</dbReference>
<keyword evidence="3 7" id="KW-0813">Transport</keyword>
<keyword evidence="4 8" id="KW-0812">Transmembrane</keyword>
<feature type="transmembrane region" description="Helical" evidence="8">
    <location>
        <begin position="408"/>
        <end position="427"/>
    </location>
</feature>
<feature type="transmembrane region" description="Helical" evidence="8">
    <location>
        <begin position="375"/>
        <end position="396"/>
    </location>
</feature>
<evidence type="ECO:0000256" key="4">
    <source>
        <dbReference type="ARBA" id="ARBA00022692"/>
    </source>
</evidence>
<dbReference type="Gene3D" id="1.20.1250.20">
    <property type="entry name" value="MFS general substrate transporter like domains"/>
    <property type="match status" value="1"/>
</dbReference>
<evidence type="ECO:0000256" key="7">
    <source>
        <dbReference type="RuleBase" id="RU003346"/>
    </source>
</evidence>
<evidence type="ECO:0000256" key="2">
    <source>
        <dbReference type="ARBA" id="ARBA00010992"/>
    </source>
</evidence>
<protein>
    <submittedName>
        <fullName evidence="10">L-arabinose transporter</fullName>
    </submittedName>
</protein>
<dbReference type="CDD" id="cd17356">
    <property type="entry name" value="MFS_HXT"/>
    <property type="match status" value="1"/>
</dbReference>
<dbReference type="PANTHER" id="PTHR48022">
    <property type="entry name" value="PLASTIDIC GLUCOSE TRANSPORTER 4"/>
    <property type="match status" value="1"/>
</dbReference>
<proteinExistence type="evidence at transcript level"/>
<feature type="transmembrane region" description="Helical" evidence="8">
    <location>
        <begin position="85"/>
        <end position="104"/>
    </location>
</feature>
<dbReference type="FunFam" id="1.20.1250.20:FF:000026">
    <property type="entry name" value="MFS quinate transporter QutD"/>
    <property type="match status" value="1"/>
</dbReference>
<dbReference type="NCBIfam" id="TIGR00879">
    <property type="entry name" value="SP"/>
    <property type="match status" value="1"/>
</dbReference>
<dbReference type="PRINTS" id="PR00171">
    <property type="entry name" value="SUGRTRNSPORT"/>
</dbReference>
<feature type="transmembrane region" description="Helical" evidence="8">
    <location>
        <begin position="323"/>
        <end position="343"/>
    </location>
</feature>
<feature type="domain" description="Major facilitator superfamily (MFS) profile" evidence="9">
    <location>
        <begin position="12"/>
        <end position="461"/>
    </location>
</feature>
<feature type="transmembrane region" description="Helical" evidence="8">
    <location>
        <begin position="439"/>
        <end position="457"/>
    </location>
</feature>
<dbReference type="PANTHER" id="PTHR48022:SF47">
    <property type="entry name" value="MAJOR FACILITATOR SUPERFAMILY (MFS) PROFILE DOMAIN-CONTAINING PROTEIN"/>
    <property type="match status" value="1"/>
</dbReference>
<dbReference type="InterPro" id="IPR050360">
    <property type="entry name" value="MFS_Sugar_Transporters"/>
</dbReference>
<dbReference type="InterPro" id="IPR036259">
    <property type="entry name" value="MFS_trans_sf"/>
</dbReference>
<dbReference type="InterPro" id="IPR005829">
    <property type="entry name" value="Sugar_transporter_CS"/>
</dbReference>
<gene>
    <name evidence="10" type="primary">LAT1</name>
</gene>
<accession>B1H0U6</accession>